<dbReference type="CDD" id="cd06974">
    <property type="entry name" value="TerD_like"/>
    <property type="match status" value="1"/>
</dbReference>
<keyword evidence="4" id="KW-1185">Reference proteome</keyword>
<dbReference type="AlphaFoldDB" id="A0A937EKA2"/>
<dbReference type="InterPro" id="IPR003325">
    <property type="entry name" value="TerD"/>
</dbReference>
<evidence type="ECO:0000313" key="4">
    <source>
        <dbReference type="Proteomes" id="UP000661858"/>
    </source>
</evidence>
<accession>A0A937EKA2</accession>
<dbReference type="Proteomes" id="UP000661858">
    <property type="component" value="Unassembled WGS sequence"/>
</dbReference>
<dbReference type="InterPro" id="IPR051324">
    <property type="entry name" value="Stress/Tellurium_Resist"/>
</dbReference>
<protein>
    <submittedName>
        <fullName evidence="3">TerD family protein</fullName>
    </submittedName>
</protein>
<name>A0A937EKA2_9ACTN</name>
<dbReference type="PANTHER" id="PTHR32097">
    <property type="entry name" value="CAMP-BINDING PROTEIN 1-RELATED"/>
    <property type="match status" value="1"/>
</dbReference>
<gene>
    <name evidence="3" type="ORF">JK359_17135</name>
</gene>
<evidence type="ECO:0000313" key="3">
    <source>
        <dbReference type="EMBL" id="MBL1083671.1"/>
    </source>
</evidence>
<comment type="similarity">
    <text evidence="1">Belongs to the CAPAB/TerDEXZ family.</text>
</comment>
<dbReference type="Pfam" id="PF02342">
    <property type="entry name" value="TerD"/>
    <property type="match status" value="1"/>
</dbReference>
<evidence type="ECO:0000256" key="1">
    <source>
        <dbReference type="ARBA" id="ARBA00008775"/>
    </source>
</evidence>
<organism evidence="3 4">
    <name type="scientific">Streptomyces actinomycinicus</name>
    <dbReference type="NCBI Taxonomy" id="1695166"/>
    <lineage>
        <taxon>Bacteria</taxon>
        <taxon>Bacillati</taxon>
        <taxon>Actinomycetota</taxon>
        <taxon>Actinomycetes</taxon>
        <taxon>Kitasatosporales</taxon>
        <taxon>Streptomycetaceae</taxon>
        <taxon>Streptomyces</taxon>
    </lineage>
</organism>
<sequence>MAEVGAVLCYLRPRAEQGDGDRVPVTGQEPGPTAVTVGFGWHLNTVFFELDACAIAVDAHDRVYSSSHFVSGNRQTPDGTIVHAGGDRLRPHAADAQAVYLNLAALPRAVEKIVFPVYICDGKNRGQHFGQLRTAYIRLIDPADGTEIVRYDLPEHVPADTALIFGELYRSGAQWRFRPDFQGNPAGMAGIAQHFGVDVLLSGHYVHRS</sequence>
<reference evidence="3" key="1">
    <citation type="submission" date="2021-01" db="EMBL/GenBank/DDBJ databases">
        <title>WGS of actinomycetes isolated from Thailand.</title>
        <authorList>
            <person name="Thawai C."/>
        </authorList>
    </citation>
    <scope>NUCLEOTIDE SEQUENCE</scope>
    <source>
        <strain evidence="3">RCU-197</strain>
    </source>
</reference>
<dbReference type="EMBL" id="JAERRK010000007">
    <property type="protein sequence ID" value="MBL1083671.1"/>
    <property type="molecule type" value="Genomic_DNA"/>
</dbReference>
<dbReference type="PANTHER" id="PTHR32097:SF4">
    <property type="entry name" value="GENERAL STRESS PROTEIN 16U"/>
    <property type="match status" value="1"/>
</dbReference>
<proteinExistence type="inferred from homology"/>
<comment type="caution">
    <text evidence="3">The sequence shown here is derived from an EMBL/GenBank/DDBJ whole genome shotgun (WGS) entry which is preliminary data.</text>
</comment>
<evidence type="ECO:0000259" key="2">
    <source>
        <dbReference type="Pfam" id="PF02342"/>
    </source>
</evidence>
<dbReference type="Gene3D" id="2.60.60.30">
    <property type="entry name" value="sav2460 like domains"/>
    <property type="match status" value="1"/>
</dbReference>
<feature type="domain" description="TerD" evidence="2">
    <location>
        <begin position="20"/>
        <end position="195"/>
    </location>
</feature>